<proteinExistence type="predicted"/>
<evidence type="ECO:0000313" key="1">
    <source>
        <dbReference type="EMBL" id="KKL14295.1"/>
    </source>
</evidence>
<sequence length="49" mass="6031">MEPDFIHIEKELAIEAWIMYAFEIYDMLLQEDFEFDGWLKADPAWYELN</sequence>
<reference evidence="1" key="1">
    <citation type="journal article" date="2015" name="Nature">
        <title>Complex archaea that bridge the gap between prokaryotes and eukaryotes.</title>
        <authorList>
            <person name="Spang A."/>
            <person name="Saw J.H."/>
            <person name="Jorgensen S.L."/>
            <person name="Zaremba-Niedzwiedzka K."/>
            <person name="Martijn J."/>
            <person name="Lind A.E."/>
            <person name="van Eijk R."/>
            <person name="Schleper C."/>
            <person name="Guy L."/>
            <person name="Ettema T.J."/>
        </authorList>
    </citation>
    <scope>NUCLEOTIDE SEQUENCE</scope>
</reference>
<gene>
    <name evidence="1" type="ORF">LCGC14_2517140</name>
</gene>
<dbReference type="EMBL" id="LAZR01040514">
    <property type="protein sequence ID" value="KKL14295.1"/>
    <property type="molecule type" value="Genomic_DNA"/>
</dbReference>
<name>A0A0F9AY24_9ZZZZ</name>
<organism evidence="1">
    <name type="scientific">marine sediment metagenome</name>
    <dbReference type="NCBI Taxonomy" id="412755"/>
    <lineage>
        <taxon>unclassified sequences</taxon>
        <taxon>metagenomes</taxon>
        <taxon>ecological metagenomes</taxon>
    </lineage>
</organism>
<dbReference type="AlphaFoldDB" id="A0A0F9AY24"/>
<accession>A0A0F9AY24</accession>
<comment type="caution">
    <text evidence="1">The sequence shown here is derived from an EMBL/GenBank/DDBJ whole genome shotgun (WGS) entry which is preliminary data.</text>
</comment>
<protein>
    <submittedName>
        <fullName evidence="1">Uncharacterized protein</fullName>
    </submittedName>
</protein>